<dbReference type="EMBL" id="JAQNDK010000004">
    <property type="protein sequence ID" value="MDC0682514.1"/>
    <property type="molecule type" value="Genomic_DNA"/>
</dbReference>
<protein>
    <recommendedName>
        <fullName evidence="2">VWFA domain-containing protein</fullName>
    </recommendedName>
</protein>
<dbReference type="RefSeq" id="WP_272100496.1">
    <property type="nucleotide sequence ID" value="NZ_JAQNDK010000004.1"/>
</dbReference>
<reference evidence="3 4" key="1">
    <citation type="submission" date="2023-01" db="EMBL/GenBank/DDBJ databases">
        <title>Minimal conservation of predation-associated metabolite biosynthetic gene clusters underscores biosynthetic potential of Myxococcota including descriptions for ten novel species: Archangium lansinium sp. nov., Myxococcus landrumus sp. nov., Nannocystis bai.</title>
        <authorList>
            <person name="Ahearne A."/>
            <person name="Stevens C."/>
            <person name="Dowd S."/>
        </authorList>
    </citation>
    <scope>NUCLEOTIDE SEQUENCE [LARGE SCALE GENOMIC DNA]</scope>
    <source>
        <strain evidence="3 4">WIWO2</strain>
    </source>
</reference>
<dbReference type="PROSITE" id="PS51257">
    <property type="entry name" value="PROKAR_LIPOPROTEIN"/>
    <property type="match status" value="1"/>
</dbReference>
<dbReference type="SMART" id="SM00327">
    <property type="entry name" value="VWA"/>
    <property type="match status" value="1"/>
</dbReference>
<evidence type="ECO:0000259" key="2">
    <source>
        <dbReference type="SMART" id="SM00327"/>
    </source>
</evidence>
<evidence type="ECO:0000313" key="3">
    <source>
        <dbReference type="EMBL" id="MDC0682514.1"/>
    </source>
</evidence>
<name>A0ABT5C9R7_9BACT</name>
<dbReference type="InterPro" id="IPR002035">
    <property type="entry name" value="VWF_A"/>
</dbReference>
<proteinExistence type="predicted"/>
<feature type="region of interest" description="Disordered" evidence="1">
    <location>
        <begin position="498"/>
        <end position="520"/>
    </location>
</feature>
<dbReference type="Proteomes" id="UP001217485">
    <property type="component" value="Unassembled WGS sequence"/>
</dbReference>
<sequence>MKLVSLGLCAAAVGCGTDSSDGAGSEAPTGSVNVAQGGAQDISQFRAIVKAGKVPTLDTLDPVGFFAEHAIDLPDADCGKDVCVHPFLAVAPRFNGGNWTMAFVAMNTAVDPSTLERPPVHLAIAVESSSFAGIDEDALDAGMGGLLASLRPEDRVSVIRYGERVERRAFLAAPGSAELTSLIADERLGDGAGELVGLYEGIAAAENAFEEGDAAGFEGAHRVLLLTSGHATSGITDPDRILGLGEALVENGTAFGVIGVGERFLVRIPSALGSMGAGTYAYALTAGDLGGLLSEEGKTTLFPLATAFSLEVIPSAGYKVGRIYGTKRATASSAGATLEMPALFIGQRDGATDVGGSRRGGGGGLFVELLADASLADDIGPDKAAFQVTAGWTSAKDGAGQDVDTTLLNALPPGQNPDSRWWNISDGGSGKPYMMLNMYLALRGALDFYQAGDCRRSLGVIEMMKAPIAAWLGKYPDTDIQDDNNLMLTLRQNIEDACRESQSSTEPTPPLDFDGGCGWL</sequence>
<accession>A0ABT5C9R7</accession>
<organism evidence="3 4">
    <name type="scientific">Sorangium atrum</name>
    <dbReference type="NCBI Taxonomy" id="2995308"/>
    <lineage>
        <taxon>Bacteria</taxon>
        <taxon>Pseudomonadati</taxon>
        <taxon>Myxococcota</taxon>
        <taxon>Polyangia</taxon>
        <taxon>Polyangiales</taxon>
        <taxon>Polyangiaceae</taxon>
        <taxon>Sorangium</taxon>
    </lineage>
</organism>
<evidence type="ECO:0000256" key="1">
    <source>
        <dbReference type="SAM" id="MobiDB-lite"/>
    </source>
</evidence>
<feature type="domain" description="VWFA" evidence="2">
    <location>
        <begin position="119"/>
        <end position="294"/>
    </location>
</feature>
<evidence type="ECO:0000313" key="4">
    <source>
        <dbReference type="Proteomes" id="UP001217485"/>
    </source>
</evidence>
<gene>
    <name evidence="3" type="ORF">POL72_32605</name>
</gene>
<dbReference type="SUPFAM" id="SSF53300">
    <property type="entry name" value="vWA-like"/>
    <property type="match status" value="1"/>
</dbReference>
<keyword evidence="4" id="KW-1185">Reference proteome</keyword>
<dbReference type="InterPro" id="IPR036465">
    <property type="entry name" value="vWFA_dom_sf"/>
</dbReference>
<dbReference type="Gene3D" id="3.40.50.410">
    <property type="entry name" value="von Willebrand factor, type A domain"/>
    <property type="match status" value="1"/>
</dbReference>
<comment type="caution">
    <text evidence="3">The sequence shown here is derived from an EMBL/GenBank/DDBJ whole genome shotgun (WGS) entry which is preliminary data.</text>
</comment>